<accession>A0A0H1RAJ6</accession>
<dbReference type="Proteomes" id="UP000035489">
    <property type="component" value="Unassembled WGS sequence"/>
</dbReference>
<dbReference type="STRING" id="1225564.AA309_15675"/>
<feature type="domain" description="Alpha-L-glutamate ligase-related protein ATP-grasp" evidence="1">
    <location>
        <begin position="150"/>
        <end position="301"/>
    </location>
</feature>
<comment type="caution">
    <text evidence="2">The sequence shown here is derived from an EMBL/GenBank/DDBJ whole genome shotgun (WGS) entry which is preliminary data.</text>
</comment>
<reference evidence="2 3" key="1">
    <citation type="submission" date="2015-05" db="EMBL/GenBank/DDBJ databases">
        <title>Draft genome sequence of Microvirga vignae strain BR3299, a novel nitrogen fixing bacteria isolated from Brazil semi-aired region.</title>
        <authorList>
            <person name="Zilli J.E."/>
            <person name="Passos S.R."/>
            <person name="Leite J."/>
            <person name="Baldani J.I."/>
            <person name="Xavier G.R."/>
            <person name="Rumjaneck N.G."/>
            <person name="Simoes-Araujo J.L."/>
        </authorList>
    </citation>
    <scope>NUCLEOTIDE SEQUENCE [LARGE SCALE GENOMIC DNA]</scope>
    <source>
        <strain evidence="2 3">BR3299</strain>
    </source>
</reference>
<organism evidence="2 3">
    <name type="scientific">Microvirga vignae</name>
    <dbReference type="NCBI Taxonomy" id="1225564"/>
    <lineage>
        <taxon>Bacteria</taxon>
        <taxon>Pseudomonadati</taxon>
        <taxon>Pseudomonadota</taxon>
        <taxon>Alphaproteobacteria</taxon>
        <taxon>Hyphomicrobiales</taxon>
        <taxon>Methylobacteriaceae</taxon>
        <taxon>Microvirga</taxon>
    </lineage>
</organism>
<dbReference type="PATRIC" id="fig|1225564.3.peg.4037"/>
<name>A0A0H1RAJ6_9HYPH</name>
<dbReference type="EMBL" id="LCYG01000039">
    <property type="protein sequence ID" value="KLK92228.1"/>
    <property type="molecule type" value="Genomic_DNA"/>
</dbReference>
<protein>
    <recommendedName>
        <fullName evidence="1">Alpha-L-glutamate ligase-related protein ATP-grasp domain-containing protein</fullName>
    </recommendedName>
</protein>
<evidence type="ECO:0000259" key="1">
    <source>
        <dbReference type="Pfam" id="PF14397"/>
    </source>
</evidence>
<evidence type="ECO:0000313" key="2">
    <source>
        <dbReference type="EMBL" id="KLK92228.1"/>
    </source>
</evidence>
<gene>
    <name evidence="2" type="ORF">AA309_15675</name>
</gene>
<keyword evidence="3" id="KW-1185">Reference proteome</keyword>
<dbReference type="Pfam" id="PF14397">
    <property type="entry name" value="ATPgrasp_ST"/>
    <property type="match status" value="1"/>
</dbReference>
<sequence length="319" mass="35893">MSQDPSRALSATQQRIIRDYSKDVLGDFAFATWLETYTAYRGKFLEGWIPLNYYTCVLVPSWTRYHDIDAKISTRRILGSEQIPDIAYHFNGFWLDHDYREISPRNLRDLVFAHADAVFAKLDRSSQGRGVWKIKNTEFDPEKLAHMGDLVLQSPIQQHPFYDRFSSESVATLRITTVKEPGRPALMKASTLRVARHGAEIVRSDASIRVPIIDDQWTLSERGADSGWASLAAHPDSGSTFAGAVVPGFERAVALCQKLHDQSPVSMLIGWDIAIDRSEAPVLMEWNQGRADVKFHEAAIGPCFKGLGSEEVWKSTPPE</sequence>
<dbReference type="InterPro" id="IPR039523">
    <property type="entry name" value="RimK-rel_E_lig_ATP-grasp"/>
</dbReference>
<dbReference type="AlphaFoldDB" id="A0A0H1RAJ6"/>
<evidence type="ECO:0000313" key="3">
    <source>
        <dbReference type="Proteomes" id="UP000035489"/>
    </source>
</evidence>
<proteinExistence type="predicted"/>